<dbReference type="InterPro" id="IPR001633">
    <property type="entry name" value="EAL_dom"/>
</dbReference>
<dbReference type="InterPro" id="IPR035965">
    <property type="entry name" value="PAS-like_dom_sf"/>
</dbReference>
<dbReference type="SUPFAM" id="SSF55073">
    <property type="entry name" value="Nucleotide cyclase"/>
    <property type="match status" value="1"/>
</dbReference>
<comment type="cofactor">
    <cofactor evidence="1">
        <name>Mg(2+)</name>
        <dbReference type="ChEBI" id="CHEBI:18420"/>
    </cofactor>
</comment>
<dbReference type="CDD" id="cd01948">
    <property type="entry name" value="EAL"/>
    <property type="match status" value="1"/>
</dbReference>
<dbReference type="InterPro" id="IPR029787">
    <property type="entry name" value="Nucleotide_cyclase"/>
</dbReference>
<name>A0A7R6SRC9_9GAMM</name>
<dbReference type="EC" id="3.1.4.52" evidence="2"/>
<dbReference type="InterPro" id="IPR043128">
    <property type="entry name" value="Rev_trsase/Diguanyl_cyclase"/>
</dbReference>
<evidence type="ECO:0000259" key="7">
    <source>
        <dbReference type="PROSITE" id="PS50887"/>
    </source>
</evidence>
<sequence length="756" mass="84880">MTMIQLPFTKRLENLPSQLKRLSMLFSLTIAILPPIGYWNIASKYKATQLAEHAEQAAHAVSKLVFINPDAWDLQFHHLGHIVEQYRPRTIETRIHVKDLNGEHLLLSESHSHYDWPISGSAEIKNNTLTVGHVTIESSQVPLLLKTLMVSALCLIVATGFLIFINRTSIRGINRASSEINRIHTELQQQRTYLDSILRSTENVAIIATDSDWNIQYYNDTTTRLLTPAASSLTGLPLFKLHADLWRNIQIVQMNKHAVSDNNTMSFIFTEVKQGHTHHLQVHLYEIAEGDSPPSGYTLLCSDITEQRDAAAMIERQATYDSLTDLPNRRLFLEQLERALASGYRHQYLGAVLFLDIDNFKNINDSLGHAIGDLLLQQVALRLQSGIRKEDIVARLGGDEFVVLLQEISSDENEAIKLTQLFAEKLGKTLAVPYVVRQHTLHITSSIGISVFPGSPSDQPGDIMRQADTAMYQAKDAGRNTLRLFLPSMQHVANERLKTLNDLRKGIEHSEFITFYQPQYDQNGCMVGAEALLRWQHPQKGLISPDNFIPLAEESGLIIELGAVVLETALSNLYSWIDSKQAPLSFQISVNISPLQFLQDSFVLKIKEALKNTSIAPSNLTLEITESVLLDNAKLAMEKIHALRDFGVQFSIDDFGTGYSSLAYLKQLSIDEVKIDRSFVRDILIDDSDAALVETVINLTSRLRLDSVAEGVETAAQFSFLKNLGCTRYQGYLFSKPLPLHEFKALLLSQKNLMSA</sequence>
<dbReference type="InterPro" id="IPR052155">
    <property type="entry name" value="Biofilm_reg_signaling"/>
</dbReference>
<keyword evidence="5" id="KW-0472">Membrane</keyword>
<dbReference type="Proteomes" id="UP000595663">
    <property type="component" value="Chromosome"/>
</dbReference>
<dbReference type="FunFam" id="3.30.70.270:FF:000001">
    <property type="entry name" value="Diguanylate cyclase domain protein"/>
    <property type="match status" value="1"/>
</dbReference>
<dbReference type="KEGG" id="ajp:AMJAP_0452"/>
<dbReference type="InterPro" id="IPR035919">
    <property type="entry name" value="EAL_sf"/>
</dbReference>
<dbReference type="InterPro" id="IPR000160">
    <property type="entry name" value="GGDEF_dom"/>
</dbReference>
<dbReference type="Gene3D" id="3.30.70.270">
    <property type="match status" value="1"/>
</dbReference>
<keyword evidence="5" id="KW-0812">Transmembrane</keyword>
<dbReference type="CDD" id="cd01949">
    <property type="entry name" value="GGDEF"/>
    <property type="match status" value="1"/>
</dbReference>
<dbReference type="SUPFAM" id="SSF141868">
    <property type="entry name" value="EAL domain-like"/>
    <property type="match status" value="1"/>
</dbReference>
<feature type="transmembrane region" description="Helical" evidence="5">
    <location>
        <begin position="143"/>
        <end position="165"/>
    </location>
</feature>
<dbReference type="SUPFAM" id="SSF55785">
    <property type="entry name" value="PYP-like sensor domain (PAS domain)"/>
    <property type="match status" value="1"/>
</dbReference>
<comment type="catalytic activity">
    <reaction evidence="4">
        <text>3',3'-c-di-GMP + H2O = 5'-phosphoguanylyl(3'-&gt;5')guanosine + H(+)</text>
        <dbReference type="Rhea" id="RHEA:24902"/>
        <dbReference type="ChEBI" id="CHEBI:15377"/>
        <dbReference type="ChEBI" id="CHEBI:15378"/>
        <dbReference type="ChEBI" id="CHEBI:58754"/>
        <dbReference type="ChEBI" id="CHEBI:58805"/>
        <dbReference type="EC" id="3.1.4.52"/>
    </reaction>
    <physiologicalReaction direction="left-to-right" evidence="4">
        <dbReference type="Rhea" id="RHEA:24903"/>
    </physiologicalReaction>
</comment>
<organism evidence="8 9">
    <name type="scientific">Amphritea japonica ATCC BAA-1530</name>
    <dbReference type="NCBI Taxonomy" id="1278309"/>
    <lineage>
        <taxon>Bacteria</taxon>
        <taxon>Pseudomonadati</taxon>
        <taxon>Pseudomonadota</taxon>
        <taxon>Gammaproteobacteria</taxon>
        <taxon>Oceanospirillales</taxon>
        <taxon>Oceanospirillaceae</taxon>
        <taxon>Amphritea</taxon>
    </lineage>
</organism>
<evidence type="ECO:0000256" key="4">
    <source>
        <dbReference type="ARBA" id="ARBA00051114"/>
    </source>
</evidence>
<dbReference type="Pfam" id="PF08448">
    <property type="entry name" value="PAS_4"/>
    <property type="match status" value="1"/>
</dbReference>
<dbReference type="AlphaFoldDB" id="A0A7R6SRC9"/>
<dbReference type="SMART" id="SM00052">
    <property type="entry name" value="EAL"/>
    <property type="match status" value="1"/>
</dbReference>
<dbReference type="FunFam" id="3.20.20.450:FF:000001">
    <property type="entry name" value="Cyclic di-GMP phosphodiesterase yahA"/>
    <property type="match status" value="1"/>
</dbReference>
<evidence type="ECO:0000313" key="9">
    <source>
        <dbReference type="Proteomes" id="UP000595663"/>
    </source>
</evidence>
<feature type="domain" description="EAL" evidence="6">
    <location>
        <begin position="496"/>
        <end position="751"/>
    </location>
</feature>
<dbReference type="OrthoDB" id="9804951at2"/>
<dbReference type="Gene3D" id="3.30.450.20">
    <property type="entry name" value="PAS domain"/>
    <property type="match status" value="1"/>
</dbReference>
<dbReference type="NCBIfam" id="TIGR00229">
    <property type="entry name" value="sensory_box"/>
    <property type="match status" value="1"/>
</dbReference>
<dbReference type="NCBIfam" id="TIGR00254">
    <property type="entry name" value="GGDEF"/>
    <property type="match status" value="1"/>
</dbReference>
<evidence type="ECO:0000313" key="8">
    <source>
        <dbReference type="EMBL" id="BBB25051.1"/>
    </source>
</evidence>
<dbReference type="PROSITE" id="PS50883">
    <property type="entry name" value="EAL"/>
    <property type="match status" value="1"/>
</dbReference>
<evidence type="ECO:0000256" key="3">
    <source>
        <dbReference type="ARBA" id="ARBA00022636"/>
    </source>
</evidence>
<dbReference type="Gene3D" id="3.20.20.450">
    <property type="entry name" value="EAL domain"/>
    <property type="match status" value="1"/>
</dbReference>
<dbReference type="InterPro" id="IPR000014">
    <property type="entry name" value="PAS"/>
</dbReference>
<dbReference type="PROSITE" id="PS50887">
    <property type="entry name" value="GGDEF"/>
    <property type="match status" value="1"/>
</dbReference>
<dbReference type="InterPro" id="IPR013656">
    <property type="entry name" value="PAS_4"/>
</dbReference>
<proteinExistence type="predicted"/>
<dbReference type="SMART" id="SM00267">
    <property type="entry name" value="GGDEF"/>
    <property type="match status" value="1"/>
</dbReference>
<dbReference type="PANTHER" id="PTHR44757">
    <property type="entry name" value="DIGUANYLATE CYCLASE DGCP"/>
    <property type="match status" value="1"/>
</dbReference>
<dbReference type="Pfam" id="PF00563">
    <property type="entry name" value="EAL"/>
    <property type="match status" value="1"/>
</dbReference>
<keyword evidence="9" id="KW-1185">Reference proteome</keyword>
<evidence type="ECO:0000256" key="2">
    <source>
        <dbReference type="ARBA" id="ARBA00012282"/>
    </source>
</evidence>
<dbReference type="GO" id="GO:0071732">
    <property type="term" value="P:cellular response to nitric oxide"/>
    <property type="evidence" value="ECO:0007669"/>
    <property type="project" value="UniProtKB-ARBA"/>
</dbReference>
<evidence type="ECO:0000256" key="5">
    <source>
        <dbReference type="SAM" id="Phobius"/>
    </source>
</evidence>
<gene>
    <name evidence="8" type="ORF">AMJAP_0452</name>
</gene>
<feature type="domain" description="GGDEF" evidence="7">
    <location>
        <begin position="348"/>
        <end position="487"/>
    </location>
</feature>
<dbReference type="PANTHER" id="PTHR44757:SF2">
    <property type="entry name" value="BIOFILM ARCHITECTURE MAINTENANCE PROTEIN MBAA"/>
    <property type="match status" value="1"/>
</dbReference>
<feature type="transmembrane region" description="Helical" evidence="5">
    <location>
        <begin position="21"/>
        <end position="41"/>
    </location>
</feature>
<keyword evidence="3" id="KW-0973">c-di-GMP</keyword>
<dbReference type="EMBL" id="AP014545">
    <property type="protein sequence ID" value="BBB25051.1"/>
    <property type="molecule type" value="Genomic_DNA"/>
</dbReference>
<dbReference type="Pfam" id="PF00990">
    <property type="entry name" value="GGDEF"/>
    <property type="match status" value="1"/>
</dbReference>
<dbReference type="GO" id="GO:0071111">
    <property type="term" value="F:cyclic-guanylate-specific phosphodiesterase activity"/>
    <property type="evidence" value="ECO:0007669"/>
    <property type="project" value="UniProtKB-EC"/>
</dbReference>
<keyword evidence="5" id="KW-1133">Transmembrane helix</keyword>
<evidence type="ECO:0000256" key="1">
    <source>
        <dbReference type="ARBA" id="ARBA00001946"/>
    </source>
</evidence>
<protein>
    <recommendedName>
        <fullName evidence="2">cyclic-guanylate-specific phosphodiesterase</fullName>
        <ecNumber evidence="2">3.1.4.52</ecNumber>
    </recommendedName>
</protein>
<accession>A0A7R6SRC9</accession>
<evidence type="ECO:0000259" key="6">
    <source>
        <dbReference type="PROSITE" id="PS50883"/>
    </source>
</evidence>
<reference evidence="8 9" key="1">
    <citation type="journal article" date="2008" name="Int. J. Syst. Evol. Microbiol.">
        <title>Amphritea japonica sp. nov. and Amphritea balenae sp. nov., isolated from the sediment adjacent to sperm whale carcasses off Kagoshima, Japan.</title>
        <authorList>
            <person name="Miyazaki M."/>
            <person name="Nogi Y."/>
            <person name="Fujiwara Y."/>
            <person name="Kawato M."/>
            <person name="Nagahama T."/>
            <person name="Kubokawa K."/>
            <person name="Horikoshi K."/>
        </authorList>
    </citation>
    <scope>NUCLEOTIDE SEQUENCE [LARGE SCALE GENOMIC DNA]</scope>
    <source>
        <strain evidence="8 9">ATCC BAA-1530</strain>
    </source>
</reference>